<protein>
    <recommendedName>
        <fullName evidence="3">Phage gp6-like head-tail connector protein</fullName>
    </recommendedName>
</protein>
<dbReference type="CDD" id="cd08054">
    <property type="entry name" value="gp6"/>
    <property type="match status" value="1"/>
</dbReference>
<reference evidence="1 2" key="1">
    <citation type="submission" date="2018-11" db="EMBL/GenBank/DDBJ databases">
        <authorList>
            <person name="Criscuolo A."/>
        </authorList>
    </citation>
    <scope>NUCLEOTIDE SEQUENCE [LARGE SCALE GENOMIC DNA]</scope>
    <source>
        <strain evidence="1">ACIP111625</strain>
    </source>
</reference>
<dbReference type="NCBIfam" id="TIGR02215">
    <property type="entry name" value="phage_chp_gp8"/>
    <property type="match status" value="1"/>
</dbReference>
<dbReference type="EMBL" id="UXAW01000088">
    <property type="protein sequence ID" value="VDC31787.1"/>
    <property type="molecule type" value="Genomic_DNA"/>
</dbReference>
<gene>
    <name evidence="1" type="ORF">XINFAN_03141</name>
</gene>
<evidence type="ECO:0000313" key="1">
    <source>
        <dbReference type="EMBL" id="VDC31787.1"/>
    </source>
</evidence>
<dbReference type="OrthoDB" id="8478788at2"/>
<dbReference type="InterPro" id="IPR011738">
    <property type="entry name" value="Phage_CHP"/>
</dbReference>
<dbReference type="AlphaFoldDB" id="A0A3P5XAW3"/>
<evidence type="ECO:0000313" key="2">
    <source>
        <dbReference type="Proteomes" id="UP000277498"/>
    </source>
</evidence>
<accession>A0A3P5XAW3</accession>
<dbReference type="Proteomes" id="UP000277498">
    <property type="component" value="Unassembled WGS sequence"/>
</dbReference>
<dbReference type="Gene3D" id="1.10.3230.30">
    <property type="entry name" value="Phage gp6-like head-tail connector protein"/>
    <property type="match status" value="1"/>
</dbReference>
<organism evidence="1 2">
    <name type="scientific">Pseudogemmobacter humi</name>
    <dbReference type="NCBI Taxonomy" id="2483812"/>
    <lineage>
        <taxon>Bacteria</taxon>
        <taxon>Pseudomonadati</taxon>
        <taxon>Pseudomonadota</taxon>
        <taxon>Alphaproteobacteria</taxon>
        <taxon>Rhodobacterales</taxon>
        <taxon>Paracoccaceae</taxon>
        <taxon>Pseudogemmobacter</taxon>
    </lineage>
</organism>
<dbReference type="RefSeq" id="WP_124087860.1">
    <property type="nucleotide sequence ID" value="NZ_UXAW01000088.1"/>
</dbReference>
<proteinExistence type="predicted"/>
<sequence length="198" mass="21185">MRLTEETAVPGTALPLDALKDHLRLGSGFALVPDQDGLLESHLRAAIRAIEGRIAKALIARRFRLVLEGWRDADAQGLPLAPVTAVAEVMLVDAAGVSSPVAPGRYRLIGDTHRPRLAGTGASLPAPPQGGRIEILFDAGFGPDWGDVPADLRQAVLLLAAEFYEYRHDGGERGGLPARVQALIEGWRQLRILGGGRR</sequence>
<evidence type="ECO:0008006" key="3">
    <source>
        <dbReference type="Google" id="ProtNLM"/>
    </source>
</evidence>
<keyword evidence="2" id="KW-1185">Reference proteome</keyword>
<name>A0A3P5XAW3_9RHOB</name>